<sequence>MALDPGEIISSSRPNGSAPSASSLPAIHHRNSTSKRPVPPSEQPVDEDSEEDPFETNSELVKNSDRIAAKRNTIERPPAKKPRYLEPPTTAGPSRPLPSTTIPSKSRSGESDGGQDENISQGDLRPNDLAILTQRAKASKGAIRQHKTRPPQKRIPWSDNDTWKLVEDIAKFGCSWASLENIQRYDVWRNQQQIRDKARNEKVRTMEGRSLLWAGFDDVILGYKEKQHLIKLGLNPDRKEDDFEISEGGKKLPTNVFFGTLSLCQLVCN</sequence>
<evidence type="ECO:0000313" key="2">
    <source>
        <dbReference type="EMBL" id="KAK8067868.1"/>
    </source>
</evidence>
<evidence type="ECO:0000313" key="3">
    <source>
        <dbReference type="Proteomes" id="UP001446871"/>
    </source>
</evidence>
<feature type="compositionally biased region" description="Polar residues" evidence="1">
    <location>
        <begin position="9"/>
        <end position="23"/>
    </location>
</feature>
<gene>
    <name evidence="2" type="ORF">PG996_006980</name>
</gene>
<proteinExistence type="predicted"/>
<feature type="compositionally biased region" description="Basic and acidic residues" evidence="1">
    <location>
        <begin position="62"/>
        <end position="78"/>
    </location>
</feature>
<protein>
    <recommendedName>
        <fullName evidence="4">Myb-like domain-containing protein</fullName>
    </recommendedName>
</protein>
<reference evidence="2 3" key="1">
    <citation type="submission" date="2023-01" db="EMBL/GenBank/DDBJ databases">
        <title>Analysis of 21 Apiospora genomes using comparative genomics revels a genus with tremendous synthesis potential of carbohydrate active enzymes and secondary metabolites.</title>
        <authorList>
            <person name="Sorensen T."/>
        </authorList>
    </citation>
    <scope>NUCLEOTIDE SEQUENCE [LARGE SCALE GENOMIC DNA]</scope>
    <source>
        <strain evidence="2 3">CBS 83171</strain>
    </source>
</reference>
<feature type="compositionally biased region" description="Basic residues" evidence="1">
    <location>
        <begin position="143"/>
        <end position="152"/>
    </location>
</feature>
<evidence type="ECO:0008006" key="4">
    <source>
        <dbReference type="Google" id="ProtNLM"/>
    </source>
</evidence>
<comment type="caution">
    <text evidence="2">The sequence shown here is derived from an EMBL/GenBank/DDBJ whole genome shotgun (WGS) entry which is preliminary data.</text>
</comment>
<dbReference type="Proteomes" id="UP001446871">
    <property type="component" value="Unassembled WGS sequence"/>
</dbReference>
<keyword evidence="3" id="KW-1185">Reference proteome</keyword>
<name>A0ABR1V9M8_9PEZI</name>
<evidence type="ECO:0000256" key="1">
    <source>
        <dbReference type="SAM" id="MobiDB-lite"/>
    </source>
</evidence>
<feature type="compositionally biased region" description="Acidic residues" evidence="1">
    <location>
        <begin position="44"/>
        <end position="54"/>
    </location>
</feature>
<feature type="compositionally biased region" description="Polar residues" evidence="1">
    <location>
        <begin position="97"/>
        <end position="106"/>
    </location>
</feature>
<organism evidence="2 3">
    <name type="scientific">Apiospora saccharicola</name>
    <dbReference type="NCBI Taxonomy" id="335842"/>
    <lineage>
        <taxon>Eukaryota</taxon>
        <taxon>Fungi</taxon>
        <taxon>Dikarya</taxon>
        <taxon>Ascomycota</taxon>
        <taxon>Pezizomycotina</taxon>
        <taxon>Sordariomycetes</taxon>
        <taxon>Xylariomycetidae</taxon>
        <taxon>Amphisphaeriales</taxon>
        <taxon>Apiosporaceae</taxon>
        <taxon>Apiospora</taxon>
    </lineage>
</organism>
<accession>A0ABR1V9M8</accession>
<dbReference type="EMBL" id="JAQQWM010000004">
    <property type="protein sequence ID" value="KAK8067868.1"/>
    <property type="molecule type" value="Genomic_DNA"/>
</dbReference>
<feature type="region of interest" description="Disordered" evidence="1">
    <location>
        <begin position="1"/>
        <end position="156"/>
    </location>
</feature>